<dbReference type="PROSITE" id="PS00062">
    <property type="entry name" value="ALDOKETO_REDUCTASE_2"/>
    <property type="match status" value="1"/>
</dbReference>
<gene>
    <name evidence="8" type="ordered locus">Trad_2940</name>
</gene>
<dbReference type="Pfam" id="PF00248">
    <property type="entry name" value="Aldo_ket_red"/>
    <property type="match status" value="1"/>
</dbReference>
<evidence type="ECO:0000256" key="3">
    <source>
        <dbReference type="ARBA" id="ARBA00023002"/>
    </source>
</evidence>
<feature type="active site" description="Proton donor" evidence="4">
    <location>
        <position position="47"/>
    </location>
</feature>
<dbReference type="PANTHER" id="PTHR43827:SF3">
    <property type="entry name" value="NADP-DEPENDENT OXIDOREDUCTASE DOMAIN-CONTAINING PROTEIN"/>
    <property type="match status" value="1"/>
</dbReference>
<dbReference type="InterPro" id="IPR036812">
    <property type="entry name" value="NAD(P)_OxRdtase_dom_sf"/>
</dbReference>
<proteinExistence type="inferred from homology"/>
<evidence type="ECO:0000259" key="7">
    <source>
        <dbReference type="Pfam" id="PF00248"/>
    </source>
</evidence>
<comment type="similarity">
    <text evidence="1">Belongs to the aldo/keto reductase family.</text>
</comment>
<reference evidence="8 9" key="2">
    <citation type="journal article" date="2011" name="Stand. Genomic Sci.">
        <title>Complete genome sequence of Truepera radiovictrix type strain (RQ-24).</title>
        <authorList>
            <person name="Ivanova N."/>
            <person name="Rohde C."/>
            <person name="Munk C."/>
            <person name="Nolan M."/>
            <person name="Lucas S."/>
            <person name="Del Rio T.G."/>
            <person name="Tice H."/>
            <person name="Deshpande S."/>
            <person name="Cheng J.F."/>
            <person name="Tapia R."/>
            <person name="Han C."/>
            <person name="Goodwin L."/>
            <person name="Pitluck S."/>
            <person name="Liolios K."/>
            <person name="Mavromatis K."/>
            <person name="Mikhailova N."/>
            <person name="Pati A."/>
            <person name="Chen A."/>
            <person name="Palaniappan K."/>
            <person name="Land M."/>
            <person name="Hauser L."/>
            <person name="Chang Y.J."/>
            <person name="Jeffries C.D."/>
            <person name="Brambilla E."/>
            <person name="Rohde M."/>
            <person name="Goker M."/>
            <person name="Tindall B.J."/>
            <person name="Woyke T."/>
            <person name="Bristow J."/>
            <person name="Eisen J.A."/>
            <person name="Markowitz V."/>
            <person name="Hugenholtz P."/>
            <person name="Kyrpides N.C."/>
            <person name="Klenk H.P."/>
            <person name="Lapidus A."/>
        </authorList>
    </citation>
    <scope>NUCLEOTIDE SEQUENCE [LARGE SCALE GENOMIC DNA]</scope>
    <source>
        <strain evidence="9">DSM 17093 / CIP 108686 / LMG 22925 / RQ-24</strain>
    </source>
</reference>
<feature type="binding site" evidence="5">
    <location>
        <position position="105"/>
    </location>
    <ligand>
        <name>substrate</name>
    </ligand>
</feature>
<dbReference type="GO" id="GO:0051596">
    <property type="term" value="P:methylglyoxal catabolic process"/>
    <property type="evidence" value="ECO:0007669"/>
    <property type="project" value="TreeGrafter"/>
</dbReference>
<dbReference type="EMBL" id="CP002049">
    <property type="protein sequence ID" value="ADI16034.1"/>
    <property type="molecule type" value="Genomic_DNA"/>
</dbReference>
<dbReference type="Proteomes" id="UP000000379">
    <property type="component" value="Chromosome"/>
</dbReference>
<keyword evidence="9" id="KW-1185">Reference proteome</keyword>
<feature type="domain" description="NADP-dependent oxidoreductase" evidence="7">
    <location>
        <begin position="14"/>
        <end position="254"/>
    </location>
</feature>
<dbReference type="GO" id="GO:1990002">
    <property type="term" value="F:methylglyoxal reductase (NADPH) (acetol producing) activity"/>
    <property type="evidence" value="ECO:0007669"/>
    <property type="project" value="TreeGrafter"/>
</dbReference>
<evidence type="ECO:0000256" key="4">
    <source>
        <dbReference type="PIRSR" id="PIRSR000097-1"/>
    </source>
</evidence>
<evidence type="ECO:0000256" key="1">
    <source>
        <dbReference type="ARBA" id="ARBA00007905"/>
    </source>
</evidence>
<dbReference type="KEGG" id="tra:Trad_2940"/>
<name>D7CW84_TRURR</name>
<keyword evidence="2" id="KW-0521">NADP</keyword>
<dbReference type="PROSITE" id="PS00798">
    <property type="entry name" value="ALDOKETO_REDUCTASE_1"/>
    <property type="match status" value="1"/>
</dbReference>
<feature type="site" description="Lowers pKa of active site Tyr" evidence="6">
    <location>
        <position position="72"/>
    </location>
</feature>
<evidence type="ECO:0000256" key="6">
    <source>
        <dbReference type="PIRSR" id="PIRSR000097-3"/>
    </source>
</evidence>
<dbReference type="InterPro" id="IPR023210">
    <property type="entry name" value="NADP_OxRdtase_dom"/>
</dbReference>
<evidence type="ECO:0000256" key="5">
    <source>
        <dbReference type="PIRSR" id="PIRSR000097-2"/>
    </source>
</evidence>
<dbReference type="PRINTS" id="PR00069">
    <property type="entry name" value="ALDKETRDTASE"/>
</dbReference>
<evidence type="ECO:0000313" key="8">
    <source>
        <dbReference type="EMBL" id="ADI16034.1"/>
    </source>
</evidence>
<accession>D7CW84</accession>
<reference evidence="9" key="1">
    <citation type="submission" date="2010-05" db="EMBL/GenBank/DDBJ databases">
        <title>The complete genome of Truepera radiovictris DSM 17093.</title>
        <authorList>
            <consortium name="US DOE Joint Genome Institute (JGI-PGF)"/>
            <person name="Lucas S."/>
            <person name="Copeland A."/>
            <person name="Lapidus A."/>
            <person name="Glavina del Rio T."/>
            <person name="Dalin E."/>
            <person name="Tice H."/>
            <person name="Bruce D."/>
            <person name="Goodwin L."/>
            <person name="Pitluck S."/>
            <person name="Kyrpides N."/>
            <person name="Mavromatis K."/>
            <person name="Ovchinnikova G."/>
            <person name="Munk A.C."/>
            <person name="Detter J.C."/>
            <person name="Han C."/>
            <person name="Tapia R."/>
            <person name="Land M."/>
            <person name="Hauser L."/>
            <person name="Markowitz V."/>
            <person name="Cheng J.-F."/>
            <person name="Hugenholtz P."/>
            <person name="Woyke T."/>
            <person name="Wu D."/>
            <person name="Tindall B."/>
            <person name="Pomrenke H.G."/>
            <person name="Brambilla E."/>
            <person name="Klenk H.-P."/>
            <person name="Eisen J.A."/>
        </authorList>
    </citation>
    <scope>NUCLEOTIDE SEQUENCE [LARGE SCALE GENOMIC DNA]</scope>
    <source>
        <strain evidence="9">DSM 17093 / CIP 108686 / LMG 22925 / RQ-24</strain>
    </source>
</reference>
<keyword evidence="3" id="KW-0560">Oxidoreductase</keyword>
<dbReference type="PANTHER" id="PTHR43827">
    <property type="entry name" value="2,5-DIKETO-D-GLUCONIC ACID REDUCTASE"/>
    <property type="match status" value="1"/>
</dbReference>
<dbReference type="AlphaFoldDB" id="D7CW84"/>
<evidence type="ECO:0000256" key="2">
    <source>
        <dbReference type="ARBA" id="ARBA00022857"/>
    </source>
</evidence>
<dbReference type="OrthoDB" id="9804790at2"/>
<dbReference type="RefSeq" id="WP_013179393.1">
    <property type="nucleotide sequence ID" value="NC_014221.1"/>
</dbReference>
<dbReference type="HOGENOM" id="CLU_023205_0_1_0"/>
<dbReference type="PIRSF" id="PIRSF000097">
    <property type="entry name" value="AKR"/>
    <property type="match status" value="1"/>
</dbReference>
<dbReference type="Gene3D" id="3.20.20.100">
    <property type="entry name" value="NADP-dependent oxidoreductase domain"/>
    <property type="match status" value="1"/>
</dbReference>
<dbReference type="InterPro" id="IPR018170">
    <property type="entry name" value="Aldo/ket_reductase_CS"/>
</dbReference>
<protein>
    <submittedName>
        <fullName evidence="8">Aldo/keto reductase</fullName>
    </submittedName>
</protein>
<organism evidence="8 9">
    <name type="scientific">Truepera radiovictrix (strain DSM 17093 / CIP 108686 / LMG 22925 / RQ-24)</name>
    <dbReference type="NCBI Taxonomy" id="649638"/>
    <lineage>
        <taxon>Bacteria</taxon>
        <taxon>Thermotogati</taxon>
        <taxon>Deinococcota</taxon>
        <taxon>Deinococci</taxon>
        <taxon>Trueperales</taxon>
        <taxon>Trueperaceae</taxon>
        <taxon>Truepera</taxon>
    </lineage>
</organism>
<sequence length="270" mass="30143">MEHLERRGTRVPALGLGTWELRGDACTEAVEHALALGYRHLDTAQGYDNEEQVGLALARSGVPRDAVFLVTKVKPANFSRLRAAKSVRESLRKLRTDYVDLLLLHWPSSEVPVEETLGALRELQDGGAVRHVGVSNFTPSQVLEARRYADVFANQVEYHPYLSQARLLAQARELDYLLTAYSPVARGKVSKDPTLREIGEAHGKTPGQVALRWLVQQRVAAIPKAASAENRERNLDIFDFALSEEEMARVAALDRGERLVDPGDGRDWER</sequence>
<dbReference type="CDD" id="cd19140">
    <property type="entry name" value="AKR_AKR3F3"/>
    <property type="match status" value="1"/>
</dbReference>
<dbReference type="InterPro" id="IPR020471">
    <property type="entry name" value="AKR"/>
</dbReference>
<dbReference type="eggNOG" id="COG0656">
    <property type="taxonomic scope" value="Bacteria"/>
</dbReference>
<dbReference type="STRING" id="649638.Trad_2940"/>
<evidence type="ECO:0000313" key="9">
    <source>
        <dbReference type="Proteomes" id="UP000000379"/>
    </source>
</evidence>
<dbReference type="SUPFAM" id="SSF51430">
    <property type="entry name" value="NAD(P)-linked oxidoreductase"/>
    <property type="match status" value="1"/>
</dbReference>